<dbReference type="InterPro" id="IPR020550">
    <property type="entry name" value="Inositol_monophosphatase_CS"/>
</dbReference>
<organism evidence="9 10">
    <name type="scientific">Nitratidesulfovibrio vulgaris (strain DP4)</name>
    <name type="common">Desulfovibrio vulgaris</name>
    <dbReference type="NCBI Taxonomy" id="391774"/>
    <lineage>
        <taxon>Bacteria</taxon>
        <taxon>Pseudomonadati</taxon>
        <taxon>Thermodesulfobacteriota</taxon>
        <taxon>Desulfovibrionia</taxon>
        <taxon>Desulfovibrionales</taxon>
        <taxon>Desulfovibrionaceae</taxon>
        <taxon>Nitratidesulfovibrio</taxon>
    </lineage>
</organism>
<evidence type="ECO:0000256" key="6">
    <source>
        <dbReference type="ARBA" id="ARBA00022842"/>
    </source>
</evidence>
<dbReference type="CDD" id="cd01639">
    <property type="entry name" value="IMPase"/>
    <property type="match status" value="1"/>
</dbReference>
<dbReference type="RefSeq" id="WP_011792240.1">
    <property type="nucleotide sequence ID" value="NC_008751.1"/>
</dbReference>
<dbReference type="InterPro" id="IPR022337">
    <property type="entry name" value="Inositol_monophosphatase_SuhB"/>
</dbReference>
<dbReference type="FunFam" id="3.30.540.10:FF:000003">
    <property type="entry name" value="Inositol-1-monophosphatase"/>
    <property type="match status" value="1"/>
</dbReference>
<feature type="binding site" evidence="7">
    <location>
        <position position="85"/>
    </location>
    <ligand>
        <name>Mg(2+)</name>
        <dbReference type="ChEBI" id="CHEBI:18420"/>
        <label>1</label>
        <note>catalytic</note>
    </ligand>
</feature>
<dbReference type="PANTHER" id="PTHR20854:SF4">
    <property type="entry name" value="INOSITOL-1-MONOPHOSPHATASE-RELATED"/>
    <property type="match status" value="1"/>
</dbReference>
<keyword evidence="4 7" id="KW-0479">Metal-binding</keyword>
<dbReference type="GO" id="GO:0006020">
    <property type="term" value="P:inositol metabolic process"/>
    <property type="evidence" value="ECO:0007669"/>
    <property type="project" value="TreeGrafter"/>
</dbReference>
<evidence type="ECO:0000313" key="10">
    <source>
        <dbReference type="Proteomes" id="UP000009173"/>
    </source>
</evidence>
<feature type="binding site" evidence="7">
    <location>
        <position position="213"/>
    </location>
    <ligand>
        <name>Mg(2+)</name>
        <dbReference type="ChEBI" id="CHEBI:18420"/>
        <label>1</label>
        <note>catalytic</note>
    </ligand>
</feature>
<reference evidence="10" key="1">
    <citation type="journal article" date="2009" name="Environ. Microbiol.">
        <title>Contribution of mobile genetic elements to Desulfovibrio vulgaris genome plasticity.</title>
        <authorList>
            <person name="Walker C.B."/>
            <person name="Stolyar S."/>
            <person name="Chivian D."/>
            <person name="Pinel N."/>
            <person name="Gabster J.A."/>
            <person name="Dehal P.S."/>
            <person name="He Z."/>
            <person name="Yang Z.K."/>
            <person name="Yen H.C."/>
            <person name="Zhou J."/>
            <person name="Wall J.D."/>
            <person name="Hazen T.C."/>
            <person name="Arkin A.P."/>
            <person name="Stahl D.A."/>
        </authorList>
    </citation>
    <scope>NUCLEOTIDE SEQUENCE [LARGE SCALE GENOMIC DNA]</scope>
    <source>
        <strain evidence="10">DP4</strain>
    </source>
</reference>
<keyword evidence="6 7" id="KW-0460">Magnesium</keyword>
<feature type="binding site" evidence="7">
    <location>
        <position position="69"/>
    </location>
    <ligand>
        <name>Mg(2+)</name>
        <dbReference type="ChEBI" id="CHEBI:18420"/>
        <label>1</label>
        <note>catalytic</note>
    </ligand>
</feature>
<dbReference type="InterPro" id="IPR020583">
    <property type="entry name" value="Inositol_monoP_metal-BS"/>
</dbReference>
<evidence type="ECO:0000256" key="4">
    <source>
        <dbReference type="ARBA" id="ARBA00022723"/>
    </source>
</evidence>
<evidence type="ECO:0000256" key="8">
    <source>
        <dbReference type="RuleBase" id="RU364068"/>
    </source>
</evidence>
<dbReference type="Gene3D" id="3.40.190.80">
    <property type="match status" value="1"/>
</dbReference>
<protein>
    <recommendedName>
        <fullName evidence="8">Inositol-1-monophosphatase</fullName>
        <ecNumber evidence="8">3.1.3.25</ecNumber>
    </recommendedName>
</protein>
<dbReference type="EMBL" id="CP000527">
    <property type="protein sequence ID" value="ABM28425.1"/>
    <property type="molecule type" value="Genomic_DNA"/>
</dbReference>
<dbReference type="PROSITE" id="PS00629">
    <property type="entry name" value="IMP_1"/>
    <property type="match status" value="1"/>
</dbReference>
<feature type="binding site" evidence="7">
    <location>
        <position position="87"/>
    </location>
    <ligand>
        <name>Mg(2+)</name>
        <dbReference type="ChEBI" id="CHEBI:18420"/>
        <label>1</label>
        <note>catalytic</note>
    </ligand>
</feature>
<keyword evidence="5 8" id="KW-0378">Hydrolase</keyword>
<dbReference type="PRINTS" id="PR00377">
    <property type="entry name" value="IMPHPHTASES"/>
</dbReference>
<dbReference type="HOGENOM" id="CLU_044118_0_2_7"/>
<dbReference type="GO" id="GO:0008934">
    <property type="term" value="F:inositol monophosphate 1-phosphatase activity"/>
    <property type="evidence" value="ECO:0007669"/>
    <property type="project" value="InterPro"/>
</dbReference>
<dbReference type="SUPFAM" id="SSF56655">
    <property type="entry name" value="Carbohydrate phosphatase"/>
    <property type="match status" value="1"/>
</dbReference>
<name>A0A0H3A8L0_NITV4</name>
<evidence type="ECO:0000313" key="9">
    <source>
        <dbReference type="EMBL" id="ABM28425.1"/>
    </source>
</evidence>
<dbReference type="GO" id="GO:0046872">
    <property type="term" value="F:metal ion binding"/>
    <property type="evidence" value="ECO:0007669"/>
    <property type="project" value="UniProtKB-KW"/>
</dbReference>
<gene>
    <name evidence="9" type="ordered locus">Dvul_1407</name>
</gene>
<sequence length="263" mass="28644">MSIPETELLHRVLAVVRESGDLVREHWKRPRNVRLKGRIDLVTDTDMAVEAFLKTRLEQVLPGSTFVAEESASSLTPGEDCWIIDPIDGTTNFAHGVPFVATSIGLWRNGGVALGVVDIPVMGETFWATRGGGAWCNGEQVHVSRRMPLAESLVATGFPYTISEKVDEVVDRLRRVLVEARGVRRCGAAAVDLAYVAAGRYEAFYEDDLKPWDTAAGWLLVEEAGGAVTSFDGTAYGFGRALLATNGLVHQDMVSLLVTEGKR</sequence>
<dbReference type="GO" id="GO:0046854">
    <property type="term" value="P:phosphatidylinositol phosphate biosynthetic process"/>
    <property type="evidence" value="ECO:0007669"/>
    <property type="project" value="InterPro"/>
</dbReference>
<comment type="similarity">
    <text evidence="3 8">Belongs to the inositol monophosphatase superfamily.</text>
</comment>
<evidence type="ECO:0000256" key="3">
    <source>
        <dbReference type="ARBA" id="ARBA00009759"/>
    </source>
</evidence>
<evidence type="ECO:0000256" key="5">
    <source>
        <dbReference type="ARBA" id="ARBA00022801"/>
    </source>
</evidence>
<dbReference type="KEGG" id="dvl:Dvul_1407"/>
<dbReference type="PRINTS" id="PR01959">
    <property type="entry name" value="SBIMPHPHTASE"/>
</dbReference>
<dbReference type="InterPro" id="IPR000760">
    <property type="entry name" value="Inositol_monophosphatase-like"/>
</dbReference>
<dbReference type="Proteomes" id="UP000009173">
    <property type="component" value="Chromosome"/>
</dbReference>
<evidence type="ECO:0000256" key="7">
    <source>
        <dbReference type="PIRSR" id="PIRSR600760-2"/>
    </source>
</evidence>
<dbReference type="EC" id="3.1.3.25" evidence="8"/>
<dbReference type="GO" id="GO:0007165">
    <property type="term" value="P:signal transduction"/>
    <property type="evidence" value="ECO:0007669"/>
    <property type="project" value="TreeGrafter"/>
</dbReference>
<feature type="binding site" evidence="7">
    <location>
        <position position="88"/>
    </location>
    <ligand>
        <name>Mg(2+)</name>
        <dbReference type="ChEBI" id="CHEBI:18420"/>
        <label>1</label>
        <note>catalytic</note>
    </ligand>
</feature>
<evidence type="ECO:0000256" key="2">
    <source>
        <dbReference type="ARBA" id="ARBA00001946"/>
    </source>
</evidence>
<proteinExistence type="inferred from homology"/>
<dbReference type="PROSITE" id="PS00630">
    <property type="entry name" value="IMP_2"/>
    <property type="match status" value="1"/>
</dbReference>
<accession>A0A0H3A8L0</accession>
<comment type="cofactor">
    <cofactor evidence="2 7 8">
        <name>Mg(2+)</name>
        <dbReference type="ChEBI" id="CHEBI:18420"/>
    </cofactor>
</comment>
<evidence type="ECO:0000256" key="1">
    <source>
        <dbReference type="ARBA" id="ARBA00001033"/>
    </source>
</evidence>
<dbReference type="AlphaFoldDB" id="A0A0H3A8L0"/>
<dbReference type="PANTHER" id="PTHR20854">
    <property type="entry name" value="INOSITOL MONOPHOSPHATASE"/>
    <property type="match status" value="1"/>
</dbReference>
<dbReference type="InterPro" id="IPR033942">
    <property type="entry name" value="IMPase"/>
</dbReference>
<comment type="catalytic activity">
    <reaction evidence="1 8">
        <text>a myo-inositol phosphate + H2O = myo-inositol + phosphate</text>
        <dbReference type="Rhea" id="RHEA:24056"/>
        <dbReference type="ChEBI" id="CHEBI:15377"/>
        <dbReference type="ChEBI" id="CHEBI:17268"/>
        <dbReference type="ChEBI" id="CHEBI:43474"/>
        <dbReference type="ChEBI" id="CHEBI:84139"/>
        <dbReference type="EC" id="3.1.3.25"/>
    </reaction>
</comment>
<dbReference type="Gene3D" id="3.30.540.10">
    <property type="entry name" value="Fructose-1,6-Bisphosphatase, subunit A, domain 1"/>
    <property type="match status" value="1"/>
</dbReference>
<dbReference type="Pfam" id="PF00459">
    <property type="entry name" value="Inositol_P"/>
    <property type="match status" value="1"/>
</dbReference>